<organism evidence="4 5">
    <name type="scientific">Aspergillus leporis</name>
    <dbReference type="NCBI Taxonomy" id="41062"/>
    <lineage>
        <taxon>Eukaryota</taxon>
        <taxon>Fungi</taxon>
        <taxon>Dikarya</taxon>
        <taxon>Ascomycota</taxon>
        <taxon>Pezizomycotina</taxon>
        <taxon>Eurotiomycetes</taxon>
        <taxon>Eurotiomycetidae</taxon>
        <taxon>Eurotiales</taxon>
        <taxon>Aspergillaceae</taxon>
        <taxon>Aspergillus</taxon>
        <taxon>Aspergillus subgen. Circumdati</taxon>
    </lineage>
</organism>
<dbReference type="Pfam" id="PF01399">
    <property type="entry name" value="PCI"/>
    <property type="match status" value="1"/>
</dbReference>
<dbReference type="InterPro" id="IPR045114">
    <property type="entry name" value="Csn12-like"/>
</dbReference>
<dbReference type="SMART" id="SM00753">
    <property type="entry name" value="PAM"/>
    <property type="match status" value="1"/>
</dbReference>
<dbReference type="Gene3D" id="1.10.10.10">
    <property type="entry name" value="Winged helix-like DNA-binding domain superfamily/Winged helix DNA-binding domain"/>
    <property type="match status" value="1"/>
</dbReference>
<dbReference type="FunFam" id="1.10.10.10:FF:000366">
    <property type="entry name" value="COP9 signalosome complex subunit"/>
    <property type="match status" value="1"/>
</dbReference>
<gene>
    <name evidence="4" type="ORF">BDV29DRAFT_175149</name>
</gene>
<dbReference type="GO" id="GO:0003723">
    <property type="term" value="F:RNA binding"/>
    <property type="evidence" value="ECO:0007669"/>
    <property type="project" value="InterPro"/>
</dbReference>
<dbReference type="EMBL" id="ML732223">
    <property type="protein sequence ID" value="KAB8073652.1"/>
    <property type="molecule type" value="Genomic_DNA"/>
</dbReference>
<evidence type="ECO:0000256" key="2">
    <source>
        <dbReference type="ARBA" id="ARBA00073854"/>
    </source>
</evidence>
<sequence>MSDQEHMTMSSIFEDFAQGQRNGSGPRLAAALTPVAPAEYPDRLQSFYRFSNAARVSSDLRYSLFQANGLKLPKQEQNAWIDIFSAYWTAVGEIAKFTDFPSSASWVKVFTSWKDLANILIRGYSNFGLQAWTVPCLYVVGKYLRTFAMRADAELASQDSMGFGDNFQDDITADFEKNAKLEEAARIMNRMFTLCLSDRASIEESRKWGIYNMTNLLFKTYFKINSVGLSKNLLRALNASSADLPNMEAFPKSHIVTFKYYIGVIHFLDENYAEAEEHLAYAWNMCHKDAVKNRELILAYLIPCHLVTTHTLPSKKLLAPFPRLEKLFRPLCNCIMKGDLNGFDNAMSAGEEDFVKRRIYLPLERGRDIALRNLFRKVFIAGGFEESKDGQPPIRRTRIPVAEFAAALRIGTHADARSRVDIDEVECLLSNLIYKGLMKGYIARERGMVVLSKGGTAFPGTGV</sequence>
<evidence type="ECO:0000313" key="4">
    <source>
        <dbReference type="EMBL" id="KAB8073652.1"/>
    </source>
</evidence>
<evidence type="ECO:0000313" key="5">
    <source>
        <dbReference type="Proteomes" id="UP000326565"/>
    </source>
</evidence>
<dbReference type="PANTHER" id="PTHR12732:SF0">
    <property type="entry name" value="PCI DOMAIN-CONTAINING PROTEIN 2"/>
    <property type="match status" value="1"/>
</dbReference>
<feature type="domain" description="PCI" evidence="3">
    <location>
        <begin position="256"/>
        <end position="456"/>
    </location>
</feature>
<dbReference type="PANTHER" id="PTHR12732">
    <property type="entry name" value="UNCHARACTERIZED PROTEASOME COMPONENT REGION PCI-CONTAINING"/>
    <property type="match status" value="1"/>
</dbReference>
<dbReference type="OrthoDB" id="10252687at2759"/>
<evidence type="ECO:0000256" key="1">
    <source>
        <dbReference type="ARBA" id="ARBA00025771"/>
    </source>
</evidence>
<dbReference type="AlphaFoldDB" id="A0A5N5X2T6"/>
<evidence type="ECO:0000259" key="3">
    <source>
        <dbReference type="PROSITE" id="PS50250"/>
    </source>
</evidence>
<keyword evidence="5" id="KW-1185">Reference proteome</keyword>
<name>A0A5N5X2T6_9EURO</name>
<dbReference type="InterPro" id="IPR000717">
    <property type="entry name" value="PCI_dom"/>
</dbReference>
<dbReference type="InterPro" id="IPR036388">
    <property type="entry name" value="WH-like_DNA-bd_sf"/>
</dbReference>
<dbReference type="PROSITE" id="PS50250">
    <property type="entry name" value="PCI"/>
    <property type="match status" value="1"/>
</dbReference>
<comment type="similarity">
    <text evidence="1">Belongs to the CSN12 family.</text>
</comment>
<reference evidence="4 5" key="1">
    <citation type="submission" date="2019-04" db="EMBL/GenBank/DDBJ databases">
        <title>Friends and foes A comparative genomics study of 23 Aspergillus species from section Flavi.</title>
        <authorList>
            <consortium name="DOE Joint Genome Institute"/>
            <person name="Kjaerbolling I."/>
            <person name="Vesth T."/>
            <person name="Frisvad J.C."/>
            <person name="Nybo J.L."/>
            <person name="Theobald S."/>
            <person name="Kildgaard S."/>
            <person name="Isbrandt T."/>
            <person name="Kuo A."/>
            <person name="Sato A."/>
            <person name="Lyhne E.K."/>
            <person name="Kogle M.E."/>
            <person name="Wiebenga A."/>
            <person name="Kun R.S."/>
            <person name="Lubbers R.J."/>
            <person name="Makela M.R."/>
            <person name="Barry K."/>
            <person name="Chovatia M."/>
            <person name="Clum A."/>
            <person name="Daum C."/>
            <person name="Haridas S."/>
            <person name="He G."/>
            <person name="LaButti K."/>
            <person name="Lipzen A."/>
            <person name="Mondo S."/>
            <person name="Riley R."/>
            <person name="Salamov A."/>
            <person name="Simmons B.A."/>
            <person name="Magnuson J.K."/>
            <person name="Henrissat B."/>
            <person name="Mortensen U.H."/>
            <person name="Larsen T.O."/>
            <person name="Devries R.P."/>
            <person name="Grigoriev I.V."/>
            <person name="Machida M."/>
            <person name="Baker S.E."/>
            <person name="Andersen M.R."/>
        </authorList>
    </citation>
    <scope>NUCLEOTIDE SEQUENCE [LARGE SCALE GENOMIC DNA]</scope>
    <source>
        <strain evidence="4 5">CBS 151.66</strain>
    </source>
</reference>
<dbReference type="Proteomes" id="UP000326565">
    <property type="component" value="Unassembled WGS sequence"/>
</dbReference>
<protein>
    <recommendedName>
        <fullName evidence="2">Protein CSN12 homolog</fullName>
    </recommendedName>
</protein>
<accession>A0A5N5X2T6</accession>
<proteinExistence type="inferred from homology"/>
<dbReference type="GO" id="GO:0003690">
    <property type="term" value="F:double-stranded DNA binding"/>
    <property type="evidence" value="ECO:0007669"/>
    <property type="project" value="InterPro"/>
</dbReference>